<sequence length="500" mass="55537">MDKGRIRLTGETLTLEELERIAVYGENVEVVEEAWERVRAARKLIFDLDKRGVAVYGLNRGVGWNKDKKVFAQFYDRYNRNLLRSHMIGVGPECSQEEVRAMLAVRLNGFLCGHTGVSEEIVEYYLEFINRGIHPIVKKRGSVGEADIGTLSGIGLVIIGEGEAWYANERMSGGEALKRAGLVPLLLGPKDGLGVVSSNAQGAAFAALGLIEAKRFVERYRCVFCLALEGLNGVMDPMDETVNRERKFSGQIESAKKCREILKGSYLLEPSQERALQDPLSFRGQSAVTGAVTDALSYAERQLETELNSTDDNPCLLPEEDRMCGSANFEPLSWVLAVEMVSTGLAHMSKMICQQLLRIGDPGFTKLNRFLTPEEGAVIAYGTIQKTFSCLDAENRMYAGPCSLDFLSMAGHIEDLASNSTMVSCNMRKIIDNLYYMAAIELMHAAQAVDLRKPTSLGFGTGKLFEAYRRVVPFLEEDRDLSCDIEKTYEFLKGYNTSKI</sequence>
<dbReference type="Proteomes" id="UP001203136">
    <property type="component" value="Unassembled WGS sequence"/>
</dbReference>
<dbReference type="PANTHER" id="PTHR10362">
    <property type="entry name" value="HISTIDINE AMMONIA-LYASE"/>
    <property type="match status" value="1"/>
</dbReference>
<dbReference type="InterPro" id="IPR008948">
    <property type="entry name" value="L-Aspartase-like"/>
</dbReference>
<dbReference type="Gene3D" id="1.20.200.10">
    <property type="entry name" value="Fumarase/aspartase (Central domain)"/>
    <property type="match status" value="1"/>
</dbReference>
<dbReference type="InterPro" id="IPR024083">
    <property type="entry name" value="Fumarase/histidase_N"/>
</dbReference>
<accession>A0AAW6ATN8</accession>
<gene>
    <name evidence="2" type="ORF">K5I21_10440</name>
    <name evidence="3" type="ORF">PM006_07085</name>
</gene>
<evidence type="ECO:0000313" key="2">
    <source>
        <dbReference type="EMBL" id="MCK0086278.1"/>
    </source>
</evidence>
<dbReference type="GO" id="GO:0016841">
    <property type="term" value="F:ammonia-lyase activity"/>
    <property type="evidence" value="ECO:0007669"/>
    <property type="project" value="UniProtKB-ARBA"/>
</dbReference>
<reference evidence="2" key="1">
    <citation type="journal article" date="2022" name="Cell Host Microbe">
        <title>Colonization of the live biotherapeutic product VE303 and modulation of the microbiota and metabolites in healthy volunteers.</title>
        <authorList>
            <person name="Dsouza M."/>
            <person name="Menon R."/>
            <person name="Crossette E."/>
            <person name="Bhattarai S.K."/>
            <person name="Schneider J."/>
            <person name="Kim Y.G."/>
            <person name="Reddy S."/>
            <person name="Caballero S."/>
            <person name="Felix C."/>
            <person name="Cornacchione L."/>
            <person name="Hendrickson J."/>
            <person name="Watson A.R."/>
            <person name="Minot S.S."/>
            <person name="Greenfield N."/>
            <person name="Schopf L."/>
            <person name="Szabady R."/>
            <person name="Patarroyo J."/>
            <person name="Smith W."/>
            <person name="Harrison P."/>
            <person name="Kuijper E.J."/>
            <person name="Kelly C.P."/>
            <person name="Olle B."/>
            <person name="Bobilev D."/>
            <person name="Silber J.L."/>
            <person name="Bucci V."/>
            <person name="Roberts B."/>
            <person name="Faith J."/>
            <person name="Norman J.M."/>
        </authorList>
    </citation>
    <scope>NUCLEOTIDE SEQUENCE</scope>
    <source>
        <strain evidence="2">VE303-04</strain>
    </source>
</reference>
<dbReference type="SUPFAM" id="SSF48557">
    <property type="entry name" value="L-aspartase-like"/>
    <property type="match status" value="1"/>
</dbReference>
<dbReference type="CDD" id="cd00332">
    <property type="entry name" value="PAL-HAL"/>
    <property type="match status" value="1"/>
</dbReference>
<dbReference type="RefSeq" id="WP_003507670.1">
    <property type="nucleotide sequence ID" value="NZ_BAABZD010000016.1"/>
</dbReference>
<evidence type="ECO:0000313" key="4">
    <source>
        <dbReference type="Proteomes" id="UP001203136"/>
    </source>
</evidence>
<dbReference type="EMBL" id="JAINVB010000001">
    <property type="protein sequence ID" value="MCK0086278.1"/>
    <property type="molecule type" value="Genomic_DNA"/>
</dbReference>
<proteinExistence type="predicted"/>
<reference evidence="3" key="2">
    <citation type="submission" date="2023-01" db="EMBL/GenBank/DDBJ databases">
        <title>Human gut microbiome strain richness.</title>
        <authorList>
            <person name="Chen-Liaw A."/>
        </authorList>
    </citation>
    <scope>NUCLEOTIDE SEQUENCE</scope>
    <source>
        <strain evidence="3">B1_m1001713B170214d0_201011</strain>
    </source>
</reference>
<protein>
    <submittedName>
        <fullName evidence="3">Aromatic amino acid ammonia-lyase</fullName>
    </submittedName>
    <submittedName>
        <fullName evidence="2">Aromatic amino acid lyase</fullName>
    </submittedName>
</protein>
<dbReference type="Pfam" id="PF00221">
    <property type="entry name" value="Lyase_aromatic"/>
    <property type="match status" value="1"/>
</dbReference>
<evidence type="ECO:0000313" key="3">
    <source>
        <dbReference type="EMBL" id="MDB1999962.1"/>
    </source>
</evidence>
<dbReference type="Gene3D" id="1.10.275.10">
    <property type="entry name" value="Fumarase/aspartase (N-terminal domain)"/>
    <property type="match status" value="1"/>
</dbReference>
<evidence type="ECO:0000256" key="1">
    <source>
        <dbReference type="ARBA" id="ARBA00023239"/>
    </source>
</evidence>
<comment type="caution">
    <text evidence="2">The sequence shown here is derived from an EMBL/GenBank/DDBJ whole genome shotgun (WGS) entry which is preliminary data.</text>
</comment>
<dbReference type="InterPro" id="IPR001106">
    <property type="entry name" value="Aromatic_Lyase"/>
</dbReference>
<name>A0AAW6ATN8_CLOSY</name>
<dbReference type="EMBL" id="JAQLGM010000012">
    <property type="protein sequence ID" value="MDB1999962.1"/>
    <property type="molecule type" value="Genomic_DNA"/>
</dbReference>
<dbReference type="Proteomes" id="UP001300871">
    <property type="component" value="Unassembled WGS sequence"/>
</dbReference>
<dbReference type="AlphaFoldDB" id="A0AAW6ATN8"/>
<organism evidence="2 4">
    <name type="scientific">Clostridium symbiosum</name>
    <name type="common">Bacteroides symbiosus</name>
    <dbReference type="NCBI Taxonomy" id="1512"/>
    <lineage>
        <taxon>Bacteria</taxon>
        <taxon>Bacillati</taxon>
        <taxon>Bacillota</taxon>
        <taxon>Clostridia</taxon>
        <taxon>Lachnospirales</taxon>
        <taxon>Lachnospiraceae</taxon>
        <taxon>Otoolea</taxon>
    </lineage>
</organism>
<keyword evidence="1 2" id="KW-0456">Lyase</keyword>
<dbReference type="GeneID" id="57970569"/>